<gene>
    <name evidence="2" type="ORF">BJ554DRAFT_2951</name>
</gene>
<keyword evidence="3" id="KW-1185">Reference proteome</keyword>
<feature type="compositionally biased region" description="Polar residues" evidence="1">
    <location>
        <begin position="103"/>
        <end position="121"/>
    </location>
</feature>
<name>A0A8H7ZPZ2_9FUNG</name>
<dbReference type="EMBL" id="JAEFCI010010594">
    <property type="protein sequence ID" value="KAG5457120.1"/>
    <property type="molecule type" value="Genomic_DNA"/>
</dbReference>
<evidence type="ECO:0000313" key="3">
    <source>
        <dbReference type="Proteomes" id="UP000673691"/>
    </source>
</evidence>
<reference evidence="2 3" key="1">
    <citation type="journal article" name="Sci. Rep.">
        <title>Genome-scale phylogenetic analyses confirm Olpidium as the closest living zoosporic fungus to the non-flagellated, terrestrial fungi.</title>
        <authorList>
            <person name="Chang Y."/>
            <person name="Rochon D."/>
            <person name="Sekimoto S."/>
            <person name="Wang Y."/>
            <person name="Chovatia M."/>
            <person name="Sandor L."/>
            <person name="Salamov A."/>
            <person name="Grigoriev I.V."/>
            <person name="Stajich J.E."/>
            <person name="Spatafora J.W."/>
        </authorList>
    </citation>
    <scope>NUCLEOTIDE SEQUENCE [LARGE SCALE GENOMIC DNA]</scope>
    <source>
        <strain evidence="2">S191</strain>
    </source>
</reference>
<dbReference type="Proteomes" id="UP000673691">
    <property type="component" value="Unassembled WGS sequence"/>
</dbReference>
<comment type="caution">
    <text evidence="2">The sequence shown here is derived from an EMBL/GenBank/DDBJ whole genome shotgun (WGS) entry which is preliminary data.</text>
</comment>
<protein>
    <submittedName>
        <fullName evidence="2">Uncharacterized protein</fullName>
    </submittedName>
</protein>
<proteinExistence type="predicted"/>
<evidence type="ECO:0000313" key="2">
    <source>
        <dbReference type="EMBL" id="KAG5457120.1"/>
    </source>
</evidence>
<sequence>MLSRAGVGRSERVLTEYRPLIANSPGSDAVLELSTAEDVDPNVWTGLTAGALYPTKRTGPATDTFLTEASTHWSSGTTDTSTTDMANNQYRDPVPHYTDDLSPDSNASQTLPGNDNVQNSPNLNVQELLQALGAFYIGQAPSSSASQRTDRLQRTLQGWMSKNGYFEGPNVTDFLRIWSRPWSGNGAAKKSIAISEKQVVGLGRGWRYCWPQRTGLFPWQGSKERIQFATSAPIPGRHIPNEREPEVWYNGDINAIFVTEDTVSGAPTFYAAFSVTETPGLRLQPTEGVVVCMYDKGATFQIRVADKRHLVHGE</sequence>
<evidence type="ECO:0000256" key="1">
    <source>
        <dbReference type="SAM" id="MobiDB-lite"/>
    </source>
</evidence>
<dbReference type="AlphaFoldDB" id="A0A8H7ZPZ2"/>
<feature type="compositionally biased region" description="Low complexity" evidence="1">
    <location>
        <begin position="71"/>
        <end position="83"/>
    </location>
</feature>
<accession>A0A8H7ZPZ2</accession>
<organism evidence="2 3">
    <name type="scientific">Olpidium bornovanus</name>
    <dbReference type="NCBI Taxonomy" id="278681"/>
    <lineage>
        <taxon>Eukaryota</taxon>
        <taxon>Fungi</taxon>
        <taxon>Fungi incertae sedis</taxon>
        <taxon>Olpidiomycota</taxon>
        <taxon>Olpidiomycotina</taxon>
        <taxon>Olpidiomycetes</taxon>
        <taxon>Olpidiales</taxon>
        <taxon>Olpidiaceae</taxon>
        <taxon>Olpidium</taxon>
    </lineage>
</organism>
<feature type="region of interest" description="Disordered" evidence="1">
    <location>
        <begin position="71"/>
        <end position="121"/>
    </location>
</feature>